<keyword evidence="8" id="KW-1185">Reference proteome</keyword>
<dbReference type="PROSITE" id="PS50071">
    <property type="entry name" value="HOMEOBOX_2"/>
    <property type="match status" value="1"/>
</dbReference>
<dbReference type="SMART" id="SM00389">
    <property type="entry name" value="HOX"/>
    <property type="match status" value="1"/>
</dbReference>
<evidence type="ECO:0000256" key="1">
    <source>
        <dbReference type="ARBA" id="ARBA00023125"/>
    </source>
</evidence>
<evidence type="ECO:0000256" key="2">
    <source>
        <dbReference type="ARBA" id="ARBA00023155"/>
    </source>
</evidence>
<dbReference type="GO" id="GO:0005634">
    <property type="term" value="C:nucleus"/>
    <property type="evidence" value="ECO:0007669"/>
    <property type="project" value="UniProtKB-SubCell"/>
</dbReference>
<dbReference type="PANTHER" id="PTHR24327:SF41">
    <property type="entry name" value="BRAIN-SPECIFIC HOMEOBOX PROTEIN"/>
    <property type="match status" value="1"/>
</dbReference>
<feature type="compositionally biased region" description="Basic residues" evidence="6">
    <location>
        <begin position="144"/>
        <end position="154"/>
    </location>
</feature>
<protein>
    <submittedName>
        <fullName evidence="9">NK1 transcription factor-related protein 2-like</fullName>
    </submittedName>
</protein>
<feature type="domain" description="Homeobox" evidence="7">
    <location>
        <begin position="147"/>
        <end position="207"/>
    </location>
</feature>
<dbReference type="InterPro" id="IPR050460">
    <property type="entry name" value="Distal-less_Homeobox_TF"/>
</dbReference>
<dbReference type="KEGG" id="pmrn:116950810"/>
<evidence type="ECO:0000256" key="6">
    <source>
        <dbReference type="SAM" id="MobiDB-lite"/>
    </source>
</evidence>
<feature type="region of interest" description="Disordered" evidence="6">
    <location>
        <begin position="122"/>
        <end position="156"/>
    </location>
</feature>
<evidence type="ECO:0000256" key="5">
    <source>
        <dbReference type="RuleBase" id="RU000682"/>
    </source>
</evidence>
<keyword evidence="3 4" id="KW-0539">Nucleus</keyword>
<keyword evidence="2 4" id="KW-0371">Homeobox</keyword>
<feature type="region of interest" description="Disordered" evidence="6">
    <location>
        <begin position="201"/>
        <end position="230"/>
    </location>
</feature>
<keyword evidence="1 4" id="KW-0238">DNA-binding</keyword>
<name>A0AAJ7TV48_PETMA</name>
<feature type="compositionally biased region" description="Low complexity" evidence="6">
    <location>
        <begin position="122"/>
        <end position="133"/>
    </location>
</feature>
<dbReference type="Proteomes" id="UP001318040">
    <property type="component" value="Chromosome 40"/>
</dbReference>
<sequence>MNIYGGSYLTHPLCYNHPKRPFTIEALLADDAEQGAGPVGPVGPPRPVTSPLQGPVVFPWPAASRVLLPPHPLLSGDLVYVRAYPLMGPPAPLPFPWHYLQQRHAAVAAAGTLLESAAVASGNGGAADSADSAGSDRGHQAVGRPKRCRGRQRPRFTPEQLDALEWHFARAPRPGAVERASLGATIGLTPEQVTSWFQNQRVFYKKQRPGGPQASSPPGRAESPPAGGHD</sequence>
<proteinExistence type="predicted"/>
<evidence type="ECO:0000313" key="8">
    <source>
        <dbReference type="Proteomes" id="UP001318040"/>
    </source>
</evidence>
<dbReference type="CDD" id="cd00086">
    <property type="entry name" value="homeodomain"/>
    <property type="match status" value="1"/>
</dbReference>
<dbReference type="PANTHER" id="PTHR24327">
    <property type="entry name" value="HOMEOBOX PROTEIN"/>
    <property type="match status" value="1"/>
</dbReference>
<dbReference type="InterPro" id="IPR009057">
    <property type="entry name" value="Homeodomain-like_sf"/>
</dbReference>
<feature type="DNA-binding region" description="Homeobox" evidence="4">
    <location>
        <begin position="149"/>
        <end position="208"/>
    </location>
</feature>
<reference evidence="9" key="1">
    <citation type="submission" date="2025-08" db="UniProtKB">
        <authorList>
            <consortium name="RefSeq"/>
        </authorList>
    </citation>
    <scope>IDENTIFICATION</scope>
    <source>
        <tissue evidence="9">Sperm</tissue>
    </source>
</reference>
<dbReference type="Gene3D" id="1.10.10.60">
    <property type="entry name" value="Homeodomain-like"/>
    <property type="match status" value="1"/>
</dbReference>
<dbReference type="Pfam" id="PF00046">
    <property type="entry name" value="Homeodomain"/>
    <property type="match status" value="1"/>
</dbReference>
<organism evidence="8 9">
    <name type="scientific">Petromyzon marinus</name>
    <name type="common">Sea lamprey</name>
    <dbReference type="NCBI Taxonomy" id="7757"/>
    <lineage>
        <taxon>Eukaryota</taxon>
        <taxon>Metazoa</taxon>
        <taxon>Chordata</taxon>
        <taxon>Craniata</taxon>
        <taxon>Vertebrata</taxon>
        <taxon>Cyclostomata</taxon>
        <taxon>Hyperoartia</taxon>
        <taxon>Petromyzontiformes</taxon>
        <taxon>Petromyzontidae</taxon>
        <taxon>Petromyzon</taxon>
    </lineage>
</organism>
<dbReference type="InterPro" id="IPR001356">
    <property type="entry name" value="HD"/>
</dbReference>
<evidence type="ECO:0000259" key="7">
    <source>
        <dbReference type="PROSITE" id="PS50071"/>
    </source>
</evidence>
<gene>
    <name evidence="9" type="primary">LOC116950810</name>
</gene>
<dbReference type="RefSeq" id="XP_032824786.1">
    <property type="nucleotide sequence ID" value="XM_032968895.1"/>
</dbReference>
<dbReference type="GO" id="GO:0000981">
    <property type="term" value="F:DNA-binding transcription factor activity, RNA polymerase II-specific"/>
    <property type="evidence" value="ECO:0007669"/>
    <property type="project" value="TreeGrafter"/>
</dbReference>
<evidence type="ECO:0000313" key="9">
    <source>
        <dbReference type="RefSeq" id="XP_032824786.1"/>
    </source>
</evidence>
<comment type="subcellular location">
    <subcellularLocation>
        <location evidence="4 5">Nucleus</location>
    </subcellularLocation>
</comment>
<evidence type="ECO:0000256" key="4">
    <source>
        <dbReference type="PROSITE-ProRule" id="PRU00108"/>
    </source>
</evidence>
<dbReference type="SUPFAM" id="SSF46689">
    <property type="entry name" value="Homeodomain-like"/>
    <property type="match status" value="1"/>
</dbReference>
<accession>A0AAJ7TV48</accession>
<dbReference type="GO" id="GO:0000978">
    <property type="term" value="F:RNA polymerase II cis-regulatory region sequence-specific DNA binding"/>
    <property type="evidence" value="ECO:0007669"/>
    <property type="project" value="TreeGrafter"/>
</dbReference>
<dbReference type="AlphaFoldDB" id="A0AAJ7TV48"/>
<evidence type="ECO:0000256" key="3">
    <source>
        <dbReference type="ARBA" id="ARBA00023242"/>
    </source>
</evidence>